<dbReference type="RefSeq" id="WP_213240705.1">
    <property type="nucleotide sequence ID" value="NZ_CP060791.1"/>
</dbReference>
<keyword evidence="1" id="KW-0472">Membrane</keyword>
<feature type="transmembrane region" description="Helical" evidence="1">
    <location>
        <begin position="38"/>
        <end position="60"/>
    </location>
</feature>
<feature type="transmembrane region" description="Helical" evidence="1">
    <location>
        <begin position="66"/>
        <end position="85"/>
    </location>
</feature>
<keyword evidence="1" id="KW-0812">Transmembrane</keyword>
<organism evidence="2 3">
    <name type="scientific">Chlamydia crocodili</name>
    <dbReference type="NCBI Taxonomy" id="2766982"/>
    <lineage>
        <taxon>Bacteria</taxon>
        <taxon>Pseudomonadati</taxon>
        <taxon>Chlamydiota</taxon>
        <taxon>Chlamydiia</taxon>
        <taxon>Chlamydiales</taxon>
        <taxon>Chlamydiaceae</taxon>
        <taxon>Chlamydia/Chlamydophila group</taxon>
        <taxon>Chlamydia</taxon>
    </lineage>
</organism>
<protein>
    <submittedName>
        <fullName evidence="2">Uncharacterized protein</fullName>
    </submittedName>
</protein>
<evidence type="ECO:0000313" key="2">
    <source>
        <dbReference type="EMBL" id="QVE48941.1"/>
    </source>
</evidence>
<keyword evidence="3" id="KW-1185">Reference proteome</keyword>
<gene>
    <name evidence="2" type="ORF">H9Q19_04470</name>
</gene>
<evidence type="ECO:0000313" key="3">
    <source>
        <dbReference type="Proteomes" id="UP000680625"/>
    </source>
</evidence>
<sequence>MSLSSASSTSSLTPDVAVKPQSFITPEAYHRGLRKAKALSIVTIVAAALISAAGIAAAVVTGIAGLWAIPVAALVLSVILVLVIYRARPKLSFIPFGDDSFSSPPVLGFANTEPGFTEGLGADLLKQQ</sequence>
<keyword evidence="1" id="KW-1133">Transmembrane helix</keyword>
<accession>A0ABX8CG31</accession>
<reference evidence="2 3" key="1">
    <citation type="submission" date="2020-08" db="EMBL/GenBank/DDBJ databases">
        <title>Isolation and characterization of novel Chlamydia from Siamese crocodiles (Crocodylus siamensis).</title>
        <authorList>
            <person name="Sariya L."/>
        </authorList>
    </citation>
    <scope>NUCLEOTIDE SEQUENCE [LARGE SCALE GENOMIC DNA]</scope>
    <source>
        <strain evidence="2 3">No. 12</strain>
    </source>
</reference>
<name>A0ABX8CG31_9CHLA</name>
<evidence type="ECO:0000256" key="1">
    <source>
        <dbReference type="SAM" id="Phobius"/>
    </source>
</evidence>
<dbReference type="GeneID" id="301704857"/>
<proteinExistence type="predicted"/>
<dbReference type="Proteomes" id="UP000680625">
    <property type="component" value="Chromosome"/>
</dbReference>
<dbReference type="EMBL" id="CP060791">
    <property type="protein sequence ID" value="QVE48941.1"/>
    <property type="molecule type" value="Genomic_DNA"/>
</dbReference>